<evidence type="ECO:0000256" key="1">
    <source>
        <dbReference type="SAM" id="SignalP"/>
    </source>
</evidence>
<feature type="chain" id="PRO_5028928985" description="Peptidase inhibitor family I36" evidence="1">
    <location>
        <begin position="23"/>
        <end position="164"/>
    </location>
</feature>
<protein>
    <recommendedName>
        <fullName evidence="4">Peptidase inhibitor family I36</fullName>
    </recommendedName>
</protein>
<organism evidence="2 3">
    <name type="scientific">Phytohabitans rumicis</name>
    <dbReference type="NCBI Taxonomy" id="1076125"/>
    <lineage>
        <taxon>Bacteria</taxon>
        <taxon>Bacillati</taxon>
        <taxon>Actinomycetota</taxon>
        <taxon>Actinomycetes</taxon>
        <taxon>Micromonosporales</taxon>
        <taxon>Micromonosporaceae</taxon>
    </lineage>
</organism>
<gene>
    <name evidence="2" type="ORF">Prum_029660</name>
</gene>
<dbReference type="AlphaFoldDB" id="A0A6V8KZQ7"/>
<dbReference type="Proteomes" id="UP000482960">
    <property type="component" value="Unassembled WGS sequence"/>
</dbReference>
<sequence length="164" mass="17662">MGTAIFAALVIVFSVAVPAAPAADGAVQKQIDSHLLKYPGGKQINATEISYGDGMLVMTFVRSAGIFAAADCPSGSFCYYDGINFNYPRVRTSTCAWQDLAWSGWHDRTESVHFNKAGSVAFLNHGAVPSHTSDRVLFSLSASVRTKADVIPYRNMADHIQPTC</sequence>
<reference evidence="2 3" key="1">
    <citation type="submission" date="2020-03" db="EMBL/GenBank/DDBJ databases">
        <title>Whole genome shotgun sequence of Phytohabitans rumicis NBRC 108638.</title>
        <authorList>
            <person name="Komaki H."/>
            <person name="Tamura T."/>
        </authorList>
    </citation>
    <scope>NUCLEOTIDE SEQUENCE [LARGE SCALE GENOMIC DNA]</scope>
    <source>
        <strain evidence="2 3">NBRC 108638</strain>
    </source>
</reference>
<evidence type="ECO:0000313" key="2">
    <source>
        <dbReference type="EMBL" id="GFJ89324.1"/>
    </source>
</evidence>
<keyword evidence="1" id="KW-0732">Signal</keyword>
<keyword evidence="3" id="KW-1185">Reference proteome</keyword>
<evidence type="ECO:0008006" key="4">
    <source>
        <dbReference type="Google" id="ProtNLM"/>
    </source>
</evidence>
<evidence type="ECO:0000313" key="3">
    <source>
        <dbReference type="Proteomes" id="UP000482960"/>
    </source>
</evidence>
<reference evidence="2 3" key="2">
    <citation type="submission" date="2020-03" db="EMBL/GenBank/DDBJ databases">
        <authorList>
            <person name="Ichikawa N."/>
            <person name="Kimura A."/>
            <person name="Kitahashi Y."/>
            <person name="Uohara A."/>
        </authorList>
    </citation>
    <scope>NUCLEOTIDE SEQUENCE [LARGE SCALE GENOMIC DNA]</scope>
    <source>
        <strain evidence="2 3">NBRC 108638</strain>
    </source>
</reference>
<comment type="caution">
    <text evidence="2">The sequence shown here is derived from an EMBL/GenBank/DDBJ whole genome shotgun (WGS) entry which is preliminary data.</text>
</comment>
<feature type="signal peptide" evidence="1">
    <location>
        <begin position="1"/>
        <end position="22"/>
    </location>
</feature>
<proteinExistence type="predicted"/>
<name>A0A6V8KZQ7_9ACTN</name>
<accession>A0A6V8KZQ7</accession>
<dbReference type="EMBL" id="BLPG01000001">
    <property type="protein sequence ID" value="GFJ89324.1"/>
    <property type="molecule type" value="Genomic_DNA"/>
</dbReference>